<dbReference type="AlphaFoldDB" id="A0A511B469"/>
<dbReference type="PANTHER" id="PTHR43701:SF2">
    <property type="entry name" value="MEMBRANE TRANSPORTER PROTEIN YJNA-RELATED"/>
    <property type="match status" value="1"/>
</dbReference>
<comment type="similarity">
    <text evidence="5">Belongs to the 4-toluene sulfonate uptake permease (TSUP) (TC 2.A.102) family.</text>
</comment>
<keyword evidence="4 5" id="KW-0472">Membrane</keyword>
<keyword evidence="7" id="KW-1185">Reference proteome</keyword>
<evidence type="ECO:0000256" key="4">
    <source>
        <dbReference type="ARBA" id="ARBA00023136"/>
    </source>
</evidence>
<feature type="transmembrane region" description="Helical" evidence="5">
    <location>
        <begin position="210"/>
        <end position="231"/>
    </location>
</feature>
<reference evidence="6 7" key="1">
    <citation type="submission" date="2019-07" db="EMBL/GenBank/DDBJ databases">
        <title>Whole genome shotgun sequence of Gluconobacter wancherniae NBRC 103581.</title>
        <authorList>
            <person name="Hosoyama A."/>
            <person name="Uohara A."/>
            <person name="Ohji S."/>
            <person name="Ichikawa N."/>
        </authorList>
    </citation>
    <scope>NUCLEOTIDE SEQUENCE [LARGE SCALE GENOMIC DNA]</scope>
    <source>
        <strain evidence="6 7">NBRC 103581</strain>
    </source>
</reference>
<evidence type="ECO:0000313" key="6">
    <source>
        <dbReference type="EMBL" id="GEK92607.1"/>
    </source>
</evidence>
<accession>A0A511B469</accession>
<dbReference type="InterPro" id="IPR051598">
    <property type="entry name" value="TSUP/Inactive_protease-like"/>
</dbReference>
<dbReference type="OrthoDB" id="5189995at2"/>
<feature type="transmembrane region" description="Helical" evidence="5">
    <location>
        <begin position="142"/>
        <end position="175"/>
    </location>
</feature>
<feature type="transmembrane region" description="Helical" evidence="5">
    <location>
        <begin position="49"/>
        <end position="67"/>
    </location>
</feature>
<dbReference type="EMBL" id="BJUZ01000001">
    <property type="protein sequence ID" value="GEK92607.1"/>
    <property type="molecule type" value="Genomic_DNA"/>
</dbReference>
<keyword evidence="2 5" id="KW-0812">Transmembrane</keyword>
<dbReference type="InterPro" id="IPR002781">
    <property type="entry name" value="TM_pro_TauE-like"/>
</dbReference>
<comment type="subcellular location">
    <subcellularLocation>
        <location evidence="5">Cell membrane</location>
        <topology evidence="5">Multi-pass membrane protein</topology>
    </subcellularLocation>
    <subcellularLocation>
        <location evidence="1">Membrane</location>
        <topology evidence="1">Multi-pass membrane protein</topology>
    </subcellularLocation>
</comment>
<evidence type="ECO:0000256" key="1">
    <source>
        <dbReference type="ARBA" id="ARBA00004141"/>
    </source>
</evidence>
<evidence type="ECO:0000256" key="2">
    <source>
        <dbReference type="ARBA" id="ARBA00022692"/>
    </source>
</evidence>
<dbReference type="Proteomes" id="UP000321230">
    <property type="component" value="Unassembled WGS sequence"/>
</dbReference>
<gene>
    <name evidence="6" type="ORF">GWA01_03770</name>
</gene>
<keyword evidence="3 5" id="KW-1133">Transmembrane helix</keyword>
<sequence length="255" mass="26717">MPHSWLYSISGLLVGFLVGMTGVGGGSLMTPLLILLFGVKPQSAVGTDLIYAAVTKIVGTSLNGRLGTVQWSIVGWLMAGSVPGAVFCLMLLHHLGTSPISGRLVQESLGVCLLMTAPAVLFRPKLQLWASRREPLKPATVNMLTVLMGLVLGIMVTMSSVGAGAVGMAALVILYPMVSTRVLVATDIAHAVPLTLIAGGGHWVEGTTDFGVLVRLLAGSIPGILLGTWCAGVVREDIQRWFLGILLAIIGLRMI</sequence>
<comment type="caution">
    <text evidence="6">The sequence shown here is derived from an EMBL/GenBank/DDBJ whole genome shotgun (WGS) entry which is preliminary data.</text>
</comment>
<name>A0A511B469_9PROT</name>
<evidence type="ECO:0000256" key="5">
    <source>
        <dbReference type="RuleBase" id="RU363041"/>
    </source>
</evidence>
<dbReference type="GO" id="GO:0005886">
    <property type="term" value="C:plasma membrane"/>
    <property type="evidence" value="ECO:0007669"/>
    <property type="project" value="UniProtKB-SubCell"/>
</dbReference>
<evidence type="ECO:0000256" key="3">
    <source>
        <dbReference type="ARBA" id="ARBA00022989"/>
    </source>
</evidence>
<proteinExistence type="inferred from homology"/>
<organism evidence="6 7">
    <name type="scientific">Gluconobacter wancherniae NBRC 103581</name>
    <dbReference type="NCBI Taxonomy" id="656744"/>
    <lineage>
        <taxon>Bacteria</taxon>
        <taxon>Pseudomonadati</taxon>
        <taxon>Pseudomonadota</taxon>
        <taxon>Alphaproteobacteria</taxon>
        <taxon>Acetobacterales</taxon>
        <taxon>Acetobacteraceae</taxon>
        <taxon>Gluconobacter</taxon>
    </lineage>
</organism>
<feature type="transmembrane region" description="Helical" evidence="5">
    <location>
        <begin position="73"/>
        <end position="92"/>
    </location>
</feature>
<dbReference type="Pfam" id="PF01925">
    <property type="entry name" value="TauE"/>
    <property type="match status" value="1"/>
</dbReference>
<dbReference type="RefSeq" id="WP_146793455.1">
    <property type="nucleotide sequence ID" value="NZ_BARC01000005.1"/>
</dbReference>
<feature type="transmembrane region" description="Helical" evidence="5">
    <location>
        <begin position="12"/>
        <end position="37"/>
    </location>
</feature>
<feature type="transmembrane region" description="Helical" evidence="5">
    <location>
        <begin position="182"/>
        <end position="204"/>
    </location>
</feature>
<protein>
    <recommendedName>
        <fullName evidence="5">Probable membrane transporter protein</fullName>
    </recommendedName>
</protein>
<evidence type="ECO:0000313" key="7">
    <source>
        <dbReference type="Proteomes" id="UP000321230"/>
    </source>
</evidence>
<dbReference type="PANTHER" id="PTHR43701">
    <property type="entry name" value="MEMBRANE TRANSPORTER PROTEIN MJ0441-RELATED"/>
    <property type="match status" value="1"/>
</dbReference>
<keyword evidence="5" id="KW-1003">Cell membrane</keyword>